<dbReference type="Gene3D" id="3.80.10.10">
    <property type="entry name" value="Ribonuclease Inhibitor"/>
    <property type="match status" value="3"/>
</dbReference>
<dbReference type="InterPro" id="IPR001611">
    <property type="entry name" value="Leu-rich_rpt"/>
</dbReference>
<dbReference type="GO" id="GO:0004672">
    <property type="term" value="F:protein kinase activity"/>
    <property type="evidence" value="ECO:0007669"/>
    <property type="project" value="InterPro"/>
</dbReference>
<proteinExistence type="predicted"/>
<dbReference type="OrthoDB" id="71280at2759"/>
<feature type="transmembrane region" description="Helical" evidence="7">
    <location>
        <begin position="1076"/>
        <end position="1097"/>
    </location>
</feature>
<keyword evidence="6" id="KW-0325">Glycoprotein</keyword>
<dbReference type="SMART" id="SM00369">
    <property type="entry name" value="LRR_TYP"/>
    <property type="match status" value="5"/>
</dbReference>
<dbReference type="EMBL" id="JNBS01002263">
    <property type="protein sequence ID" value="OQR93324.1"/>
    <property type="molecule type" value="Genomic_DNA"/>
</dbReference>
<comment type="subcellular location">
    <subcellularLocation>
        <location evidence="1">Membrane</location>
    </subcellularLocation>
</comment>
<evidence type="ECO:0000256" key="2">
    <source>
        <dbReference type="ARBA" id="ARBA00022614"/>
    </source>
</evidence>
<dbReference type="Proteomes" id="UP000243217">
    <property type="component" value="Unassembled WGS sequence"/>
</dbReference>
<keyword evidence="10" id="KW-1185">Reference proteome</keyword>
<dbReference type="STRING" id="74557.A0A1V9Z5P4"/>
<dbReference type="GO" id="GO:0016020">
    <property type="term" value="C:membrane"/>
    <property type="evidence" value="ECO:0007669"/>
    <property type="project" value="UniProtKB-SubCell"/>
</dbReference>
<gene>
    <name evidence="9" type="ORF">THRCLA_08465</name>
</gene>
<dbReference type="PANTHER" id="PTHR45974:SF266">
    <property type="entry name" value="LEUCINE-RICH REPEAT RECEPTOR PROTEIN KINASE HPCA1"/>
    <property type="match status" value="1"/>
</dbReference>
<dbReference type="SMART" id="SM00365">
    <property type="entry name" value="LRR_SD22"/>
    <property type="match status" value="7"/>
</dbReference>
<dbReference type="Pfam" id="PF07714">
    <property type="entry name" value="PK_Tyr_Ser-Thr"/>
    <property type="match status" value="2"/>
</dbReference>
<dbReference type="Gene3D" id="1.10.510.10">
    <property type="entry name" value="Transferase(Phosphotransferase) domain 1"/>
    <property type="match status" value="2"/>
</dbReference>
<feature type="transmembrane region" description="Helical" evidence="7">
    <location>
        <begin position="532"/>
        <end position="550"/>
    </location>
</feature>
<keyword evidence="9" id="KW-0808">Transferase</keyword>
<keyword evidence="7" id="KW-0812">Transmembrane</keyword>
<evidence type="ECO:0000259" key="8">
    <source>
        <dbReference type="PROSITE" id="PS50011"/>
    </source>
</evidence>
<dbReference type="Pfam" id="PF13855">
    <property type="entry name" value="LRR_8"/>
    <property type="match status" value="1"/>
</dbReference>
<keyword evidence="7" id="KW-1133">Transmembrane helix</keyword>
<dbReference type="SUPFAM" id="SSF56112">
    <property type="entry name" value="Protein kinase-like (PK-like)"/>
    <property type="match status" value="2"/>
</dbReference>
<feature type="domain" description="Protein kinase" evidence="8">
    <location>
        <begin position="1163"/>
        <end position="1406"/>
    </location>
</feature>
<dbReference type="InterPro" id="IPR003591">
    <property type="entry name" value="Leu-rich_rpt_typical-subtyp"/>
</dbReference>
<dbReference type="InterPro" id="IPR001245">
    <property type="entry name" value="Ser-Thr/Tyr_kinase_cat_dom"/>
</dbReference>
<feature type="transmembrane region" description="Helical" evidence="7">
    <location>
        <begin position="251"/>
        <end position="272"/>
    </location>
</feature>
<evidence type="ECO:0000256" key="7">
    <source>
        <dbReference type="SAM" id="Phobius"/>
    </source>
</evidence>
<comment type="caution">
    <text evidence="9">The sequence shown here is derived from an EMBL/GenBank/DDBJ whole genome shotgun (WGS) entry which is preliminary data.</text>
</comment>
<dbReference type="SMART" id="SM00364">
    <property type="entry name" value="LRR_BAC"/>
    <property type="match status" value="8"/>
</dbReference>
<feature type="domain" description="Protein kinase" evidence="8">
    <location>
        <begin position="616"/>
        <end position="858"/>
    </location>
</feature>
<keyword evidence="3" id="KW-0732">Signal</keyword>
<dbReference type="InterPro" id="IPR032675">
    <property type="entry name" value="LRR_dom_sf"/>
</dbReference>
<dbReference type="InterPro" id="IPR000719">
    <property type="entry name" value="Prot_kinase_dom"/>
</dbReference>
<evidence type="ECO:0000256" key="5">
    <source>
        <dbReference type="ARBA" id="ARBA00023136"/>
    </source>
</evidence>
<accession>A0A1V9Z5P4</accession>
<dbReference type="InterPro" id="IPR011009">
    <property type="entry name" value="Kinase-like_dom_sf"/>
</dbReference>
<evidence type="ECO:0000313" key="9">
    <source>
        <dbReference type="EMBL" id="OQR93324.1"/>
    </source>
</evidence>
<evidence type="ECO:0000313" key="10">
    <source>
        <dbReference type="Proteomes" id="UP000243217"/>
    </source>
</evidence>
<protein>
    <submittedName>
        <fullName evidence="9">Kinase</fullName>
    </submittedName>
</protein>
<name>A0A1V9Z5P4_9STRA</name>
<dbReference type="PANTHER" id="PTHR45974">
    <property type="entry name" value="RECEPTOR-LIKE PROTEIN 55"/>
    <property type="match status" value="1"/>
</dbReference>
<dbReference type="PROSITE" id="PS51450">
    <property type="entry name" value="LRR"/>
    <property type="match status" value="4"/>
</dbReference>
<organism evidence="9 10">
    <name type="scientific">Thraustotheca clavata</name>
    <dbReference type="NCBI Taxonomy" id="74557"/>
    <lineage>
        <taxon>Eukaryota</taxon>
        <taxon>Sar</taxon>
        <taxon>Stramenopiles</taxon>
        <taxon>Oomycota</taxon>
        <taxon>Saprolegniomycetes</taxon>
        <taxon>Saprolegniales</taxon>
        <taxon>Achlyaceae</taxon>
        <taxon>Thraustotheca</taxon>
    </lineage>
</organism>
<feature type="transmembrane region" description="Helical" evidence="7">
    <location>
        <begin position="30"/>
        <end position="50"/>
    </location>
</feature>
<keyword evidence="9" id="KW-0418">Kinase</keyword>
<keyword evidence="4" id="KW-0677">Repeat</keyword>
<keyword evidence="2" id="KW-0433">Leucine-rich repeat</keyword>
<reference evidence="9 10" key="1">
    <citation type="journal article" date="2014" name="Genome Biol. Evol.">
        <title>The secreted proteins of Achlya hypogyna and Thraustotheca clavata identify the ancestral oomycete secretome and reveal gene acquisitions by horizontal gene transfer.</title>
        <authorList>
            <person name="Misner I."/>
            <person name="Blouin N."/>
            <person name="Leonard G."/>
            <person name="Richards T.A."/>
            <person name="Lane C.E."/>
        </authorList>
    </citation>
    <scope>NUCLEOTIDE SEQUENCE [LARGE SCALE GENOMIC DNA]</scope>
    <source>
        <strain evidence="9 10">ATCC 34112</strain>
    </source>
</reference>
<sequence>MSGEPRTMKSDVKRIHDIFYFSQMRNIRTLLLFICLFDITFGSLTTLYGTCPNQTISVPCVIDTNNLITIVNATNGALTINNANIEQIYDYPSTTSSIDCSFNNISLLPIGVFPKVLSLNMSYNDLRSLNDLPAMPQLQSIDLSFNDIEDTTALAAILKYEHLTQLNLQGNRINAIYNLSLPRNLKSLDLSGNPLTVLTLSKSTYNRMLNFTNLVLVPMTPNKCNGVIQKLANTFVCVLSSVDSTKVLHNLYVPIIVSVLAVNIIIFGYIIFYKKVWIDRTVNNDDLRATCISSHASFLESEPVQIRLSISSIVSDKATNAKLTTNCTQLDASVCLMYPNGSIANVNDVKNGYLNVESSGIISIQALPPLIAVDAFDNDIQSIIPMNNSTIEKFNLSHNAMQSIDALSTILNLQTLDVSFNNLSEFPSVQLNQSFSELTYLNLSHNQISSIQLLSFPPQLTTLDISHNPISTFAMTNQVFNKLSTLPLLVLSDIPQSQCNGTTQFLNKVQVCVLNAPPPSTSTAFIQTTSGILTLLGCVIAFGLIVFLLVKRRYCRRAHSSVMMYRDTRLSSNYSCVEDNNPVEYRISLSINMDTTRFLRILETEVPHFKIPMKNLKKLKLVSTPRKYTSYVASYLNDRVDCKVLTPCPSSEETLNNIAGLVNEITMLSNLNHPNIVILVGFATSPSLLDLVMVTELMTYGTVLTVFRDSELNKYLNWKSGNAIVASKAQMALDVATAVAYLHSLETPIVHNAISIEHAWISSKWQVKLAGFMHSTFVDSPSIDSTPEMTQSLKVTIKSDVYLLGRFIQDLDYSLAGETSDAMPTYIRDLITACMQANPNDRPTSNEIVELLTKETNVQQMRYNVKDASSVPCVVSGTLVNYVALNGSMFSATNMYITNVSTLPLNATIINLSENQITDLNKLLAPQVISLNLASNKITSLNTLTSFQELKTLDISNNLLSSLTADTHLNAFDSLRTLSISSNFIATITNPTFPSSLQYLDLSSNPINIFEVTQATFNQLNALPTLLLPNYKLSTFCSGSTRLLKNKTSVCVIDVAQTTQPTLDINGLSSVTRGSIVSKVLLILGGFCFLGIFYVFLLKRLFDSARSENTRLSTATCTSGYSFMEDLPTEYCIPLSLKVDMSSLGAVLHQPDVAKYRLEHADIKKLKLLSTSTFQVVYLASYKNIKVRLKVAATCNPHDTQAVAATVHEVAMLAQVNHPNIIQLVGFVASPLVLDITVALEYMSFGTLERVLTSPRHDGMLEWLPKDSMAISKIQVAYDVAVALAYVHSLSIIHNAVLTKYILLNNKWEVKLTGFAFARPMNCSLDASNLPHLPERTAPEIIHGENGTIQSDIYLFGLMLEDMGTSKMPEMIFQLMNSCRKLDPTERCSMNDLLEQLGALKLDCKQ</sequence>
<evidence type="ECO:0000256" key="3">
    <source>
        <dbReference type="ARBA" id="ARBA00022729"/>
    </source>
</evidence>
<evidence type="ECO:0000256" key="6">
    <source>
        <dbReference type="ARBA" id="ARBA00023180"/>
    </source>
</evidence>
<feature type="non-terminal residue" evidence="9">
    <location>
        <position position="1406"/>
    </location>
</feature>
<evidence type="ECO:0000256" key="1">
    <source>
        <dbReference type="ARBA" id="ARBA00004370"/>
    </source>
</evidence>
<keyword evidence="5 7" id="KW-0472">Membrane</keyword>
<dbReference type="GO" id="GO:0005524">
    <property type="term" value="F:ATP binding"/>
    <property type="evidence" value="ECO:0007669"/>
    <property type="project" value="InterPro"/>
</dbReference>
<dbReference type="PROSITE" id="PS50011">
    <property type="entry name" value="PROTEIN_KINASE_DOM"/>
    <property type="match status" value="2"/>
</dbReference>
<evidence type="ECO:0000256" key="4">
    <source>
        <dbReference type="ARBA" id="ARBA00022737"/>
    </source>
</evidence>
<dbReference type="SUPFAM" id="SSF52058">
    <property type="entry name" value="L domain-like"/>
    <property type="match status" value="2"/>
</dbReference>